<feature type="transmembrane region" description="Helical" evidence="8">
    <location>
        <begin position="205"/>
        <end position="233"/>
    </location>
</feature>
<gene>
    <name evidence="9" type="ORF">AFR_19700</name>
</gene>
<keyword evidence="4 8" id="KW-0812">Transmembrane</keyword>
<feature type="transmembrane region" description="Helical" evidence="8">
    <location>
        <begin position="140"/>
        <end position="161"/>
    </location>
</feature>
<dbReference type="InterPro" id="IPR049829">
    <property type="entry name" value="MptA/B-like"/>
</dbReference>
<evidence type="ECO:0000256" key="8">
    <source>
        <dbReference type="SAM" id="Phobius"/>
    </source>
</evidence>
<organism evidence="9 10">
    <name type="scientific">Actinoplanes friuliensis DSM 7358</name>
    <dbReference type="NCBI Taxonomy" id="1246995"/>
    <lineage>
        <taxon>Bacteria</taxon>
        <taxon>Bacillati</taxon>
        <taxon>Actinomycetota</taxon>
        <taxon>Actinomycetes</taxon>
        <taxon>Micromonosporales</taxon>
        <taxon>Micromonosporaceae</taxon>
        <taxon>Actinoplanes</taxon>
    </lineage>
</organism>
<dbReference type="GO" id="GO:0016757">
    <property type="term" value="F:glycosyltransferase activity"/>
    <property type="evidence" value="ECO:0007669"/>
    <property type="project" value="UniProtKB-KW"/>
</dbReference>
<comment type="subcellular location">
    <subcellularLocation>
        <location evidence="1">Membrane</location>
        <topology evidence="1">Multi-pass membrane protein</topology>
    </subcellularLocation>
</comment>
<evidence type="ECO:0000313" key="9">
    <source>
        <dbReference type="EMBL" id="AGZ42212.1"/>
    </source>
</evidence>
<accession>U5VZL3</accession>
<evidence type="ECO:0000256" key="3">
    <source>
        <dbReference type="ARBA" id="ARBA00022679"/>
    </source>
</evidence>
<feature type="transmembrane region" description="Helical" evidence="8">
    <location>
        <begin position="399"/>
        <end position="421"/>
    </location>
</feature>
<evidence type="ECO:0000256" key="2">
    <source>
        <dbReference type="ARBA" id="ARBA00022676"/>
    </source>
</evidence>
<feature type="transmembrane region" description="Helical" evidence="8">
    <location>
        <begin position="48"/>
        <end position="65"/>
    </location>
</feature>
<dbReference type="Pfam" id="PF26314">
    <property type="entry name" value="MptA_B_family"/>
    <property type="match status" value="1"/>
</dbReference>
<dbReference type="KEGG" id="afs:AFR_19700"/>
<dbReference type="eggNOG" id="ENOG502Z9GU">
    <property type="taxonomic scope" value="Bacteria"/>
</dbReference>
<feature type="transmembrane region" description="Helical" evidence="8">
    <location>
        <begin position="173"/>
        <end position="199"/>
    </location>
</feature>
<proteinExistence type="inferred from homology"/>
<reference evidence="9 10" key="1">
    <citation type="journal article" date="2014" name="J. Biotechnol.">
        <title>Complete genome sequence of the actinobacterium Actinoplanes friuliensis HAG 010964, producer of the lipopeptide antibiotic friulimycin.</title>
        <authorList>
            <person name="Ruckert C."/>
            <person name="Szczepanowski R."/>
            <person name="Albersmeier A."/>
            <person name="Goesmann A."/>
            <person name="Fischer N."/>
            <person name="Steinkamper A."/>
            <person name="Puhler A."/>
            <person name="Biener R."/>
            <person name="Schwartz D."/>
            <person name="Kalinowski J."/>
        </authorList>
    </citation>
    <scope>NUCLEOTIDE SEQUENCE [LARGE SCALE GENOMIC DNA]</scope>
    <source>
        <strain evidence="9 10">DSM 7358</strain>
    </source>
</reference>
<evidence type="ECO:0000256" key="4">
    <source>
        <dbReference type="ARBA" id="ARBA00022692"/>
    </source>
</evidence>
<dbReference type="Proteomes" id="UP000017746">
    <property type="component" value="Chromosome"/>
</dbReference>
<feature type="transmembrane region" description="Helical" evidence="8">
    <location>
        <begin position="310"/>
        <end position="329"/>
    </location>
</feature>
<dbReference type="AlphaFoldDB" id="U5VZL3"/>
<sequence>MATATGCAGSVLITLGALLGRPGLVHVYAGLALLLLAWWWPGELPRPWLTFALWAGPLLIAPPLFSRDVYSYLAQGLMAGNGLDVHTRGPAALGGPVAARVPEIWQDTPSPYGPVSLLVSRLVTEVTGSEPIAGVLGLRLTAVAGLVLIGLGLPALAGPAVEPVFRLVVLNPLVLIHLVGGAHNDALMVGLLVAGLAAALRRRPVLGVVLVTAGALVKAPAALGLAAVALIWAARLPGRWPELRAITATGLVAAAATVVITAISGTGYGWIAALSTPVSPGNWAPVAVLGRWTAGTFTHDDVGASLAVDLWRWAGLLATLVVAGLVWTYRNRVGPLTGLGLVLLAAVAFAPAFRPWYMIWGLVPLAAGLPAARRWLALLSIALTPVVLPDGFAADLPEVLAAVLGVLLGTAVFALATTPGVPGKVPR</sequence>
<evidence type="ECO:0000313" key="10">
    <source>
        <dbReference type="Proteomes" id="UP000017746"/>
    </source>
</evidence>
<protein>
    <recommendedName>
        <fullName evidence="11">DUF2029 domain-containing protein</fullName>
    </recommendedName>
</protein>
<evidence type="ECO:0008006" key="11">
    <source>
        <dbReference type="Google" id="ProtNLM"/>
    </source>
</evidence>
<dbReference type="PATRIC" id="fig|1246995.3.peg.3998"/>
<dbReference type="EMBL" id="CP006272">
    <property type="protein sequence ID" value="AGZ42212.1"/>
    <property type="molecule type" value="Genomic_DNA"/>
</dbReference>
<evidence type="ECO:0000256" key="5">
    <source>
        <dbReference type="ARBA" id="ARBA00022989"/>
    </source>
</evidence>
<keyword evidence="2" id="KW-0328">Glycosyltransferase</keyword>
<dbReference type="STRING" id="1246995.AFR_19700"/>
<evidence type="ECO:0000256" key="1">
    <source>
        <dbReference type="ARBA" id="ARBA00004141"/>
    </source>
</evidence>
<dbReference type="GO" id="GO:0016020">
    <property type="term" value="C:membrane"/>
    <property type="evidence" value="ECO:0007669"/>
    <property type="project" value="UniProtKB-SubCell"/>
</dbReference>
<dbReference type="HOGENOM" id="CLU_023913_1_0_11"/>
<keyword evidence="3" id="KW-0808">Transferase</keyword>
<keyword evidence="10" id="KW-1185">Reference proteome</keyword>
<name>U5VZL3_9ACTN</name>
<evidence type="ECO:0000256" key="7">
    <source>
        <dbReference type="ARBA" id="ARBA00043987"/>
    </source>
</evidence>
<comment type="similarity">
    <text evidence="7">Belongs to the MptA/B family.</text>
</comment>
<keyword evidence="5 8" id="KW-1133">Transmembrane helix</keyword>
<keyword evidence="6 8" id="KW-0472">Membrane</keyword>
<feature type="transmembrane region" description="Helical" evidence="8">
    <location>
        <begin position="245"/>
        <end position="271"/>
    </location>
</feature>
<dbReference type="NCBIfam" id="NF038066">
    <property type="entry name" value="MptB"/>
    <property type="match status" value="1"/>
</dbReference>
<evidence type="ECO:0000256" key="6">
    <source>
        <dbReference type="ARBA" id="ARBA00023136"/>
    </source>
</evidence>
<feature type="transmembrane region" description="Helical" evidence="8">
    <location>
        <begin position="341"/>
        <end position="363"/>
    </location>
</feature>